<feature type="domain" description="ADF-H" evidence="6">
    <location>
        <begin position="2"/>
        <end position="135"/>
    </location>
</feature>
<dbReference type="InterPro" id="IPR017904">
    <property type="entry name" value="ADF/Cofilin"/>
</dbReference>
<name>A0A4P9Y238_9FUNG</name>
<evidence type="ECO:0000313" key="7">
    <source>
        <dbReference type="EMBL" id="RKP12823.1"/>
    </source>
</evidence>
<protein>
    <recommendedName>
        <fullName evidence="3">Cofilin</fullName>
    </recommendedName>
    <alternativeName>
        <fullName evidence="5">Actin-depolymerizing factor 1</fullName>
    </alternativeName>
</protein>
<evidence type="ECO:0000259" key="6">
    <source>
        <dbReference type="PROSITE" id="PS51263"/>
    </source>
</evidence>
<comment type="similarity">
    <text evidence="2">Belongs to the actin-binding proteins ADF family.</text>
</comment>
<dbReference type="EMBL" id="KZ988192">
    <property type="protein sequence ID" value="RKP12823.1"/>
    <property type="molecule type" value="Genomic_DNA"/>
</dbReference>
<dbReference type="OrthoDB" id="10249245at2759"/>
<dbReference type="Pfam" id="PF00241">
    <property type="entry name" value="Cofilin_ADF"/>
    <property type="match status" value="1"/>
</dbReference>
<dbReference type="GO" id="GO:0016363">
    <property type="term" value="C:nuclear matrix"/>
    <property type="evidence" value="ECO:0007669"/>
    <property type="project" value="UniProtKB-SubCell"/>
</dbReference>
<evidence type="ECO:0000256" key="2">
    <source>
        <dbReference type="ARBA" id="ARBA00006844"/>
    </source>
</evidence>
<evidence type="ECO:0000256" key="4">
    <source>
        <dbReference type="ARBA" id="ARBA00023203"/>
    </source>
</evidence>
<dbReference type="PROSITE" id="PS51263">
    <property type="entry name" value="ADF_H"/>
    <property type="match status" value="1"/>
</dbReference>
<keyword evidence="8" id="KW-1185">Reference proteome</keyword>
<dbReference type="SMART" id="SM00102">
    <property type="entry name" value="ADF"/>
    <property type="match status" value="1"/>
</dbReference>
<dbReference type="CDD" id="cd11286">
    <property type="entry name" value="ADF_cofilin_like"/>
    <property type="match status" value="1"/>
</dbReference>
<evidence type="ECO:0000256" key="1">
    <source>
        <dbReference type="ARBA" id="ARBA00004109"/>
    </source>
</evidence>
<sequence length="138" mass="15643">MSTGVAVNDKCLDTYQELKLRKTIKYIIYALSEDQREIVVDSTAATGEYDDFIDALPENECRYAIYDFEYEKAGEGKRNKICFFAWSPDTAKIKNKMVYAASKDALRKKLVGISTEIQGTDHSEVSYETVLEKASRGN</sequence>
<evidence type="ECO:0000256" key="5">
    <source>
        <dbReference type="ARBA" id="ARBA00032427"/>
    </source>
</evidence>
<evidence type="ECO:0000313" key="8">
    <source>
        <dbReference type="Proteomes" id="UP000267251"/>
    </source>
</evidence>
<organism evidence="7 8">
    <name type="scientific">Piptocephalis cylindrospora</name>
    <dbReference type="NCBI Taxonomy" id="1907219"/>
    <lineage>
        <taxon>Eukaryota</taxon>
        <taxon>Fungi</taxon>
        <taxon>Fungi incertae sedis</taxon>
        <taxon>Zoopagomycota</taxon>
        <taxon>Zoopagomycotina</taxon>
        <taxon>Zoopagomycetes</taxon>
        <taxon>Zoopagales</taxon>
        <taxon>Piptocephalidaceae</taxon>
        <taxon>Piptocephalis</taxon>
    </lineage>
</organism>
<comment type="subcellular location">
    <subcellularLocation>
        <location evidence="1">Nucleus matrix</location>
    </subcellularLocation>
</comment>
<accession>A0A4P9Y238</accession>
<keyword evidence="4" id="KW-0009">Actin-binding</keyword>
<proteinExistence type="inferred from homology"/>
<dbReference type="InterPro" id="IPR029006">
    <property type="entry name" value="ADF-H/Gelsolin-like_dom_sf"/>
</dbReference>
<gene>
    <name evidence="7" type="ORF">BJ684DRAFT_20653</name>
</gene>
<dbReference type="GO" id="GO:0030042">
    <property type="term" value="P:actin filament depolymerization"/>
    <property type="evidence" value="ECO:0007669"/>
    <property type="project" value="InterPro"/>
</dbReference>
<dbReference type="Proteomes" id="UP000267251">
    <property type="component" value="Unassembled WGS sequence"/>
</dbReference>
<dbReference type="PANTHER" id="PTHR11913">
    <property type="entry name" value="COFILIN-RELATED"/>
    <property type="match status" value="1"/>
</dbReference>
<dbReference type="Gene3D" id="3.40.20.10">
    <property type="entry name" value="Severin"/>
    <property type="match status" value="1"/>
</dbReference>
<dbReference type="GO" id="GO:0015629">
    <property type="term" value="C:actin cytoskeleton"/>
    <property type="evidence" value="ECO:0007669"/>
    <property type="project" value="InterPro"/>
</dbReference>
<dbReference type="InterPro" id="IPR002108">
    <property type="entry name" value="ADF-H"/>
</dbReference>
<reference evidence="8" key="1">
    <citation type="journal article" date="2018" name="Nat. Microbiol.">
        <title>Leveraging single-cell genomics to expand the fungal tree of life.</title>
        <authorList>
            <person name="Ahrendt S.R."/>
            <person name="Quandt C.A."/>
            <person name="Ciobanu D."/>
            <person name="Clum A."/>
            <person name="Salamov A."/>
            <person name="Andreopoulos B."/>
            <person name="Cheng J.F."/>
            <person name="Woyke T."/>
            <person name="Pelin A."/>
            <person name="Henrissat B."/>
            <person name="Reynolds N.K."/>
            <person name="Benny G.L."/>
            <person name="Smith M.E."/>
            <person name="James T.Y."/>
            <person name="Grigoriev I.V."/>
        </authorList>
    </citation>
    <scope>NUCLEOTIDE SEQUENCE [LARGE SCALE GENOMIC DNA]</scope>
</reference>
<dbReference type="AlphaFoldDB" id="A0A4P9Y238"/>
<evidence type="ECO:0000256" key="3">
    <source>
        <dbReference type="ARBA" id="ARBA00015630"/>
    </source>
</evidence>
<dbReference type="SUPFAM" id="SSF55753">
    <property type="entry name" value="Actin depolymerizing proteins"/>
    <property type="match status" value="1"/>
</dbReference>
<dbReference type="GO" id="GO:0003779">
    <property type="term" value="F:actin binding"/>
    <property type="evidence" value="ECO:0007669"/>
    <property type="project" value="UniProtKB-KW"/>
</dbReference>